<accession>A0AAW0GBQ3</accession>
<sequence length="112" mass="12134">MDAGYFILHTYVCGTMVIFTSCSHLETTLCIIHTSDPTFIIATSEQPNSSPLPHSDSEDASRPGKLPERQSSCVSTEQRSPHACRTGAVFRLANCNNAFHLADDAAMFLGNA</sequence>
<name>A0AAW0GBQ3_9APHY</name>
<gene>
    <name evidence="2" type="ORF">QCA50_007673</name>
</gene>
<organism evidence="2 3">
    <name type="scientific">Cerrena zonata</name>
    <dbReference type="NCBI Taxonomy" id="2478898"/>
    <lineage>
        <taxon>Eukaryota</taxon>
        <taxon>Fungi</taxon>
        <taxon>Dikarya</taxon>
        <taxon>Basidiomycota</taxon>
        <taxon>Agaricomycotina</taxon>
        <taxon>Agaricomycetes</taxon>
        <taxon>Polyporales</taxon>
        <taxon>Cerrenaceae</taxon>
        <taxon>Cerrena</taxon>
    </lineage>
</organism>
<dbReference type="AlphaFoldDB" id="A0AAW0GBQ3"/>
<dbReference type="Proteomes" id="UP001385951">
    <property type="component" value="Unassembled WGS sequence"/>
</dbReference>
<protein>
    <submittedName>
        <fullName evidence="2">Uncharacterized protein</fullName>
    </submittedName>
</protein>
<feature type="compositionally biased region" description="Polar residues" evidence="1">
    <location>
        <begin position="69"/>
        <end position="78"/>
    </location>
</feature>
<evidence type="ECO:0000256" key="1">
    <source>
        <dbReference type="SAM" id="MobiDB-lite"/>
    </source>
</evidence>
<dbReference type="EMBL" id="JASBNA010000009">
    <property type="protein sequence ID" value="KAK7688982.1"/>
    <property type="molecule type" value="Genomic_DNA"/>
</dbReference>
<evidence type="ECO:0000313" key="3">
    <source>
        <dbReference type="Proteomes" id="UP001385951"/>
    </source>
</evidence>
<proteinExistence type="predicted"/>
<feature type="region of interest" description="Disordered" evidence="1">
    <location>
        <begin position="42"/>
        <end position="81"/>
    </location>
</feature>
<comment type="caution">
    <text evidence="2">The sequence shown here is derived from an EMBL/GenBank/DDBJ whole genome shotgun (WGS) entry which is preliminary data.</text>
</comment>
<reference evidence="2 3" key="1">
    <citation type="submission" date="2022-09" db="EMBL/GenBank/DDBJ databases">
        <authorList>
            <person name="Palmer J.M."/>
        </authorList>
    </citation>
    <scope>NUCLEOTIDE SEQUENCE [LARGE SCALE GENOMIC DNA]</scope>
    <source>
        <strain evidence="2 3">DSM 7382</strain>
    </source>
</reference>
<evidence type="ECO:0000313" key="2">
    <source>
        <dbReference type="EMBL" id="KAK7688982.1"/>
    </source>
</evidence>
<feature type="compositionally biased region" description="Polar residues" evidence="1">
    <location>
        <begin position="42"/>
        <end position="52"/>
    </location>
</feature>
<keyword evidence="3" id="KW-1185">Reference proteome</keyword>
<feature type="compositionally biased region" description="Basic and acidic residues" evidence="1">
    <location>
        <begin position="55"/>
        <end position="68"/>
    </location>
</feature>